<dbReference type="Gene3D" id="3.40.190.10">
    <property type="entry name" value="Periplasmic binding protein-like II"/>
    <property type="match status" value="2"/>
</dbReference>
<dbReference type="AlphaFoldDB" id="F0Q4X1"/>
<name>F0Q4X1_PARA1</name>
<feature type="signal peptide" evidence="2">
    <location>
        <begin position="1"/>
        <end position="34"/>
    </location>
</feature>
<evidence type="ECO:0000313" key="5">
    <source>
        <dbReference type="Proteomes" id="UP000002482"/>
    </source>
</evidence>
<sequence length="274" mass="30069">MRRQMQGRPPRLRSRAAALLLAAALAAVSPALLAGPVAERVQARGTVRVCIWPSYQGVTYRDPRTRALSGMDIDLSRHFARELGVQVDYVDSSMDSIVGDLVDERCDIAMFALGILLPRLRQLQFSQPYLRSSVLAVTTKGSSVVRQWSDLDRPGIAVAVQSGAAIQSQAEQQFRHARIVPVRLPDTRERELLSGRVDAFMTTSVYARQLALRAEWVQIVAPPSPSFTVPAGYAVRPGDAEWLATVDAFVARIKRDGRLREATGRHGLGGMAEP</sequence>
<dbReference type="OrthoDB" id="8994218at2"/>
<evidence type="ECO:0000256" key="1">
    <source>
        <dbReference type="ARBA" id="ARBA00022729"/>
    </source>
</evidence>
<feature type="chain" id="PRO_5003254230" evidence="2">
    <location>
        <begin position="35"/>
        <end position="274"/>
    </location>
</feature>
<accession>F0Q4X1</accession>
<dbReference type="SUPFAM" id="SSF53850">
    <property type="entry name" value="Periplasmic binding protein-like II"/>
    <property type="match status" value="1"/>
</dbReference>
<dbReference type="SMART" id="SM00062">
    <property type="entry name" value="PBPb"/>
    <property type="match status" value="1"/>
</dbReference>
<evidence type="ECO:0000259" key="3">
    <source>
        <dbReference type="SMART" id="SM00062"/>
    </source>
</evidence>
<keyword evidence="5" id="KW-1185">Reference proteome</keyword>
<dbReference type="CDD" id="cd13530">
    <property type="entry name" value="PBP2_peptides_like"/>
    <property type="match status" value="1"/>
</dbReference>
<dbReference type="Pfam" id="PF00497">
    <property type="entry name" value="SBP_bac_3"/>
    <property type="match status" value="1"/>
</dbReference>
<keyword evidence="1 2" id="KW-0732">Signal</keyword>
<organism evidence="4 5">
    <name type="scientific">Paracidovorax avenae (strain ATCC 19860 / DSM 7227 / CCUG 15838 / JCM 20985 / LMG 2117 / NCPPB 1011)</name>
    <name type="common">Acidovorax avenae</name>
    <dbReference type="NCBI Taxonomy" id="643561"/>
    <lineage>
        <taxon>Bacteria</taxon>
        <taxon>Pseudomonadati</taxon>
        <taxon>Pseudomonadota</taxon>
        <taxon>Betaproteobacteria</taxon>
        <taxon>Burkholderiales</taxon>
        <taxon>Comamonadaceae</taxon>
        <taxon>Paracidovorax</taxon>
    </lineage>
</organism>
<proteinExistence type="predicted"/>
<protein>
    <submittedName>
        <fullName evidence="4">Extracellular solute-binding protein family 3</fullName>
    </submittedName>
</protein>
<dbReference type="HOGENOM" id="CLU_019602_9_2_4"/>
<feature type="domain" description="Solute-binding protein family 3/N-terminal" evidence="3">
    <location>
        <begin position="46"/>
        <end position="270"/>
    </location>
</feature>
<dbReference type="GeneID" id="34238628"/>
<reference evidence="4" key="1">
    <citation type="submission" date="2011-02" db="EMBL/GenBank/DDBJ databases">
        <title>Complete sequence of Acidovorax avenae subsp. avenae ATCC 19860.</title>
        <authorList>
            <consortium name="US DOE Joint Genome Institute"/>
            <person name="Lucas S."/>
            <person name="Copeland A."/>
            <person name="Lapidus A."/>
            <person name="Cheng J.-F."/>
            <person name="Goodwin L."/>
            <person name="Pitluck S."/>
            <person name="Chertkov O."/>
            <person name="Held B."/>
            <person name="Detter J.C."/>
            <person name="Han C."/>
            <person name="Tapia R."/>
            <person name="Land M."/>
            <person name="Hauser L."/>
            <person name="Kyrpides N."/>
            <person name="Ivanova N."/>
            <person name="Ovchinnikova G."/>
            <person name="Pagani I."/>
            <person name="Gordon S."/>
            <person name="Woyke T."/>
        </authorList>
    </citation>
    <scope>NUCLEOTIDE SEQUENCE</scope>
    <source>
        <strain evidence="4">ATCC 19860</strain>
    </source>
</reference>
<dbReference type="KEGG" id="aaa:Acav_2903"/>
<gene>
    <name evidence="4" type="ordered locus">Acav_2903</name>
</gene>
<evidence type="ECO:0000313" key="4">
    <source>
        <dbReference type="EMBL" id="ADX46807.1"/>
    </source>
</evidence>
<dbReference type="Proteomes" id="UP000002482">
    <property type="component" value="Chromosome"/>
</dbReference>
<dbReference type="PANTHER" id="PTHR35936:SF17">
    <property type="entry name" value="ARGININE-BINDING EXTRACELLULAR PROTEIN ARTP"/>
    <property type="match status" value="1"/>
</dbReference>
<dbReference type="EMBL" id="CP002521">
    <property type="protein sequence ID" value="ADX46807.1"/>
    <property type="molecule type" value="Genomic_DNA"/>
</dbReference>
<evidence type="ECO:0000256" key="2">
    <source>
        <dbReference type="SAM" id="SignalP"/>
    </source>
</evidence>
<dbReference type="InterPro" id="IPR001638">
    <property type="entry name" value="Solute-binding_3/MltF_N"/>
</dbReference>
<dbReference type="PANTHER" id="PTHR35936">
    <property type="entry name" value="MEMBRANE-BOUND LYTIC MUREIN TRANSGLYCOSYLASE F"/>
    <property type="match status" value="1"/>
</dbReference>
<dbReference type="RefSeq" id="WP_013595300.1">
    <property type="nucleotide sequence ID" value="NC_015138.1"/>
</dbReference>